<organism evidence="1 2">
    <name type="scientific">Punica granatum</name>
    <name type="common">Pomegranate</name>
    <dbReference type="NCBI Taxonomy" id="22663"/>
    <lineage>
        <taxon>Eukaryota</taxon>
        <taxon>Viridiplantae</taxon>
        <taxon>Streptophyta</taxon>
        <taxon>Embryophyta</taxon>
        <taxon>Tracheophyta</taxon>
        <taxon>Spermatophyta</taxon>
        <taxon>Magnoliopsida</taxon>
        <taxon>eudicotyledons</taxon>
        <taxon>Gunneridae</taxon>
        <taxon>Pentapetalae</taxon>
        <taxon>rosids</taxon>
        <taxon>malvids</taxon>
        <taxon>Myrtales</taxon>
        <taxon>Lythraceae</taxon>
        <taxon>Punica</taxon>
    </lineage>
</organism>
<dbReference type="EMBL" id="PGOL01001470">
    <property type="protein sequence ID" value="PKI57901.1"/>
    <property type="molecule type" value="Genomic_DNA"/>
</dbReference>
<sequence length="121" mass="13480">MAGGLVELLGDCLTMIHTSNMSCLPHRHYSEQDGDSGLDPFRTRVARSMCIGVLDPVVDGLSILMTEKNAIAYNPRINLKMKEEATLDSRRVKDLSATLLRERPRATLTRLGSWMVSYPDS</sequence>
<name>A0A2I0JNT5_PUNGR</name>
<comment type="caution">
    <text evidence="1">The sequence shown here is derived from an EMBL/GenBank/DDBJ whole genome shotgun (WGS) entry which is preliminary data.</text>
</comment>
<protein>
    <submittedName>
        <fullName evidence="1">Uncharacterized protein</fullName>
    </submittedName>
</protein>
<evidence type="ECO:0000313" key="2">
    <source>
        <dbReference type="Proteomes" id="UP000233551"/>
    </source>
</evidence>
<gene>
    <name evidence="1" type="ORF">CRG98_021689</name>
</gene>
<keyword evidence="2" id="KW-1185">Reference proteome</keyword>
<dbReference type="Proteomes" id="UP000233551">
    <property type="component" value="Unassembled WGS sequence"/>
</dbReference>
<accession>A0A2I0JNT5</accession>
<evidence type="ECO:0000313" key="1">
    <source>
        <dbReference type="EMBL" id="PKI57901.1"/>
    </source>
</evidence>
<proteinExistence type="predicted"/>
<dbReference type="AlphaFoldDB" id="A0A2I0JNT5"/>
<reference evidence="1 2" key="1">
    <citation type="submission" date="2017-11" db="EMBL/GenBank/DDBJ databases">
        <title>De-novo sequencing of pomegranate (Punica granatum L.) genome.</title>
        <authorList>
            <person name="Akparov Z."/>
            <person name="Amiraslanov A."/>
            <person name="Hajiyeva S."/>
            <person name="Abbasov M."/>
            <person name="Kaur K."/>
            <person name="Hamwieh A."/>
            <person name="Solovyev V."/>
            <person name="Salamov A."/>
            <person name="Braich B."/>
            <person name="Kosarev P."/>
            <person name="Mahmoud A."/>
            <person name="Hajiyev E."/>
            <person name="Babayeva S."/>
            <person name="Izzatullayeva V."/>
            <person name="Mammadov A."/>
            <person name="Mammadov A."/>
            <person name="Sharifova S."/>
            <person name="Ojaghi J."/>
            <person name="Eynullazada K."/>
            <person name="Bayramov B."/>
            <person name="Abdulazimova A."/>
            <person name="Shahmuradov I."/>
        </authorList>
    </citation>
    <scope>NUCLEOTIDE SEQUENCE [LARGE SCALE GENOMIC DNA]</scope>
    <source>
        <strain evidence="2">cv. AG2017</strain>
        <tissue evidence="1">Leaf</tissue>
    </source>
</reference>